<dbReference type="RefSeq" id="WP_183475057.1">
    <property type="nucleotide sequence ID" value="NZ_JACIBX010000016.1"/>
</dbReference>
<dbReference type="InterPro" id="IPR051532">
    <property type="entry name" value="Ester_Hydrolysis_Enzymes"/>
</dbReference>
<evidence type="ECO:0000313" key="3">
    <source>
        <dbReference type="Proteomes" id="UP000576152"/>
    </source>
</evidence>
<dbReference type="PANTHER" id="PTHR30383">
    <property type="entry name" value="THIOESTERASE 1/PROTEASE 1/LYSOPHOSPHOLIPASE L1"/>
    <property type="match status" value="1"/>
</dbReference>
<dbReference type="CDD" id="cd01839">
    <property type="entry name" value="SGNH_arylesterase_like"/>
    <property type="match status" value="1"/>
</dbReference>
<dbReference type="Proteomes" id="UP000576152">
    <property type="component" value="Unassembled WGS sequence"/>
</dbReference>
<sequence>MKSILAFGDSLTWGHDPRDGSRHAYDDRWTSVLEAALDGAARLIPEGLNGRTTSFDDHAAPCCRNGARALPMLLTSHMPLDLVIVMLGTNDLKPRFGGRAVTAQEGMRRLAEIVRLQPTKPEGHVPRLLIVAPPPCAAMTGSDLPAGERSVAESHRIAPLYRTLAEELDCAFFDAGAVARADPADGVHLDAANTRAIGAALLPMVRALL</sequence>
<evidence type="ECO:0000313" key="2">
    <source>
        <dbReference type="EMBL" id="MBB3713579.1"/>
    </source>
</evidence>
<dbReference type="EMBL" id="JACIBX010000016">
    <property type="protein sequence ID" value="MBB3713579.1"/>
    <property type="molecule type" value="Genomic_DNA"/>
</dbReference>
<dbReference type="SUPFAM" id="SSF52266">
    <property type="entry name" value="SGNH hydrolase"/>
    <property type="match status" value="1"/>
</dbReference>
<name>A0ABR6HT78_9RHOB</name>
<accession>A0ABR6HT78</accession>
<protein>
    <submittedName>
        <fullName evidence="2">Lysophospholipase L1-like esterase</fullName>
    </submittedName>
</protein>
<dbReference type="InterPro" id="IPR036514">
    <property type="entry name" value="SGNH_hydro_sf"/>
</dbReference>
<evidence type="ECO:0000259" key="1">
    <source>
        <dbReference type="Pfam" id="PF13472"/>
    </source>
</evidence>
<dbReference type="PANTHER" id="PTHR30383:SF29">
    <property type="entry name" value="SGNH HYDROLASE-TYPE ESTERASE DOMAIN-CONTAINING PROTEIN"/>
    <property type="match status" value="1"/>
</dbReference>
<dbReference type="Pfam" id="PF13472">
    <property type="entry name" value="Lipase_GDSL_2"/>
    <property type="match status" value="1"/>
</dbReference>
<dbReference type="Gene3D" id="3.40.50.1110">
    <property type="entry name" value="SGNH hydrolase"/>
    <property type="match status" value="1"/>
</dbReference>
<proteinExistence type="predicted"/>
<keyword evidence="3" id="KW-1185">Reference proteome</keyword>
<dbReference type="InterPro" id="IPR013830">
    <property type="entry name" value="SGNH_hydro"/>
</dbReference>
<feature type="domain" description="SGNH hydrolase-type esterase" evidence="1">
    <location>
        <begin position="6"/>
        <end position="191"/>
    </location>
</feature>
<reference evidence="2 3" key="1">
    <citation type="submission" date="2020-08" db="EMBL/GenBank/DDBJ databases">
        <title>Genomic Encyclopedia of Type Strains, Phase III (KMG-III): the genomes of soil and plant-associated and newly described type strains.</title>
        <authorList>
            <person name="Whitman W."/>
        </authorList>
    </citation>
    <scope>NUCLEOTIDE SEQUENCE [LARGE SCALE GENOMIC DNA]</scope>
    <source>
        <strain evidence="2 3">CECT 8572</strain>
    </source>
</reference>
<gene>
    <name evidence="2" type="ORF">FHS00_003183</name>
</gene>
<comment type="caution">
    <text evidence="2">The sequence shown here is derived from an EMBL/GenBank/DDBJ whole genome shotgun (WGS) entry which is preliminary data.</text>
</comment>
<organism evidence="2 3">
    <name type="scientific">Limimaricola variabilis</name>
    <dbReference type="NCBI Taxonomy" id="1492771"/>
    <lineage>
        <taxon>Bacteria</taxon>
        <taxon>Pseudomonadati</taxon>
        <taxon>Pseudomonadota</taxon>
        <taxon>Alphaproteobacteria</taxon>
        <taxon>Rhodobacterales</taxon>
        <taxon>Paracoccaceae</taxon>
        <taxon>Limimaricola</taxon>
    </lineage>
</organism>